<proteinExistence type="predicted"/>
<feature type="coiled-coil region" evidence="1">
    <location>
        <begin position="117"/>
        <end position="144"/>
    </location>
</feature>
<protein>
    <submittedName>
        <fullName evidence="3">Uncharacterized protein</fullName>
    </submittedName>
</protein>
<comment type="caution">
    <text evidence="3">The sequence shown here is derived from an EMBL/GenBank/DDBJ whole genome shotgun (WGS) entry which is preliminary data.</text>
</comment>
<name>A0ABQ8EBR7_BRANA</name>
<gene>
    <name evidence="3" type="ORF">HID58_006570</name>
</gene>
<keyword evidence="4" id="KW-1185">Reference proteome</keyword>
<evidence type="ECO:0000256" key="2">
    <source>
        <dbReference type="SAM" id="MobiDB-lite"/>
    </source>
</evidence>
<evidence type="ECO:0000313" key="4">
    <source>
        <dbReference type="Proteomes" id="UP000824890"/>
    </source>
</evidence>
<dbReference type="Proteomes" id="UP000824890">
    <property type="component" value="Unassembled WGS sequence"/>
</dbReference>
<sequence>MTPELHGLIATLRRGNPRWLAFTVDQIGAAYALAPGENRATPTGLAAPVRLEKGRRNKRAREREVLPNRPGESSEPGPVSIAVPVGTSQVDPSAHLLEVHETSSCRFLYDNEGAVEIEGLKGKLRAVETEKVAVQNDLHSMKEKHRREIKVRDAETRKECDLAPPSLAREYDAVLTMVKDKLQKKKKETAAEICLQEEVSLDVDYGLALVSDPSLSRLELPEVSGDSVNQD</sequence>
<dbReference type="EMBL" id="JAGKQM010000002">
    <property type="protein sequence ID" value="KAH0939109.1"/>
    <property type="molecule type" value="Genomic_DNA"/>
</dbReference>
<evidence type="ECO:0000256" key="1">
    <source>
        <dbReference type="SAM" id="Coils"/>
    </source>
</evidence>
<organism evidence="3 4">
    <name type="scientific">Brassica napus</name>
    <name type="common">Rape</name>
    <dbReference type="NCBI Taxonomy" id="3708"/>
    <lineage>
        <taxon>Eukaryota</taxon>
        <taxon>Viridiplantae</taxon>
        <taxon>Streptophyta</taxon>
        <taxon>Embryophyta</taxon>
        <taxon>Tracheophyta</taxon>
        <taxon>Spermatophyta</taxon>
        <taxon>Magnoliopsida</taxon>
        <taxon>eudicotyledons</taxon>
        <taxon>Gunneridae</taxon>
        <taxon>Pentapetalae</taxon>
        <taxon>rosids</taxon>
        <taxon>malvids</taxon>
        <taxon>Brassicales</taxon>
        <taxon>Brassicaceae</taxon>
        <taxon>Brassiceae</taxon>
        <taxon>Brassica</taxon>
    </lineage>
</organism>
<evidence type="ECO:0000313" key="3">
    <source>
        <dbReference type="EMBL" id="KAH0939109.1"/>
    </source>
</evidence>
<reference evidence="3 4" key="1">
    <citation type="submission" date="2021-05" db="EMBL/GenBank/DDBJ databases">
        <title>Genome Assembly of Synthetic Allotetraploid Brassica napus Reveals Homoeologous Exchanges between Subgenomes.</title>
        <authorList>
            <person name="Davis J.T."/>
        </authorList>
    </citation>
    <scope>NUCLEOTIDE SEQUENCE [LARGE SCALE GENOMIC DNA]</scope>
    <source>
        <strain evidence="4">cv. Da-Ae</strain>
        <tissue evidence="3">Seedling</tissue>
    </source>
</reference>
<accession>A0ABQ8EBR7</accession>
<feature type="region of interest" description="Disordered" evidence="2">
    <location>
        <begin position="51"/>
        <end position="78"/>
    </location>
</feature>
<keyword evidence="1" id="KW-0175">Coiled coil</keyword>